<dbReference type="GO" id="GO:0005886">
    <property type="term" value="C:plasma membrane"/>
    <property type="evidence" value="ECO:0007669"/>
    <property type="project" value="TreeGrafter"/>
</dbReference>
<evidence type="ECO:0000256" key="4">
    <source>
        <dbReference type="ARBA" id="ARBA00022801"/>
    </source>
</evidence>
<dbReference type="InterPro" id="IPR000718">
    <property type="entry name" value="Peptidase_M13"/>
</dbReference>
<dbReference type="Pfam" id="PF01431">
    <property type="entry name" value="Peptidase_M13"/>
    <property type="match status" value="1"/>
</dbReference>
<evidence type="ECO:0000256" key="5">
    <source>
        <dbReference type="ARBA" id="ARBA00022833"/>
    </source>
</evidence>
<keyword evidence="2" id="KW-0645">Protease</keyword>
<dbReference type="PROSITE" id="PS51885">
    <property type="entry name" value="NEPRILYSIN"/>
    <property type="match status" value="1"/>
</dbReference>
<dbReference type="PRINTS" id="PR00786">
    <property type="entry name" value="NEPRILYSIN"/>
</dbReference>
<dbReference type="GeneID" id="110979094"/>
<evidence type="ECO:0000256" key="1">
    <source>
        <dbReference type="ARBA" id="ARBA00001947"/>
    </source>
</evidence>
<dbReference type="GO" id="GO:0016485">
    <property type="term" value="P:protein processing"/>
    <property type="evidence" value="ECO:0007669"/>
    <property type="project" value="TreeGrafter"/>
</dbReference>
<comment type="cofactor">
    <cofactor evidence="1">
        <name>Zn(2+)</name>
        <dbReference type="ChEBI" id="CHEBI:29105"/>
    </cofactor>
</comment>
<evidence type="ECO:0000256" key="7">
    <source>
        <dbReference type="SAM" id="Phobius"/>
    </source>
</evidence>
<proteinExistence type="predicted"/>
<evidence type="ECO:0000313" key="10">
    <source>
        <dbReference type="Proteomes" id="UP000694845"/>
    </source>
</evidence>
<keyword evidence="7" id="KW-1133">Transmembrane helix</keyword>
<name>A0A8B7YF84_ACAPL</name>
<evidence type="ECO:0000256" key="3">
    <source>
        <dbReference type="ARBA" id="ARBA00022723"/>
    </source>
</evidence>
<keyword evidence="3" id="KW-0479">Metal-binding</keyword>
<keyword evidence="5" id="KW-0862">Zinc</keyword>
<dbReference type="PANTHER" id="PTHR11733:SF133">
    <property type="entry name" value="PHOSPHATE-REGULATING NEUTRAL ENDOPEPTIDASE PHEX"/>
    <property type="match status" value="1"/>
</dbReference>
<evidence type="ECO:0000259" key="9">
    <source>
        <dbReference type="Pfam" id="PF05649"/>
    </source>
</evidence>
<dbReference type="GO" id="GO:0004222">
    <property type="term" value="F:metalloendopeptidase activity"/>
    <property type="evidence" value="ECO:0007669"/>
    <property type="project" value="InterPro"/>
</dbReference>
<keyword evidence="10" id="KW-1185">Reference proteome</keyword>
<dbReference type="OrthoDB" id="6475849at2759"/>
<dbReference type="GO" id="GO:0046872">
    <property type="term" value="F:metal ion binding"/>
    <property type="evidence" value="ECO:0007669"/>
    <property type="project" value="UniProtKB-KW"/>
</dbReference>
<dbReference type="InterPro" id="IPR024079">
    <property type="entry name" value="MetalloPept_cat_dom_sf"/>
</dbReference>
<dbReference type="PANTHER" id="PTHR11733">
    <property type="entry name" value="ZINC METALLOPROTEASE FAMILY M13 NEPRILYSIN-RELATED"/>
    <property type="match status" value="1"/>
</dbReference>
<accession>A0A8B7YF84</accession>
<feature type="domain" description="Peptidase M13 N-terminal" evidence="9">
    <location>
        <begin position="112"/>
        <end position="525"/>
    </location>
</feature>
<protein>
    <submittedName>
        <fullName evidence="11">Membrane metallo-endopeptidase-like 1 isoform X1</fullName>
    </submittedName>
</protein>
<organism evidence="10 11">
    <name type="scientific">Acanthaster planci</name>
    <name type="common">Crown-of-thorns starfish</name>
    <dbReference type="NCBI Taxonomy" id="133434"/>
    <lineage>
        <taxon>Eukaryota</taxon>
        <taxon>Metazoa</taxon>
        <taxon>Echinodermata</taxon>
        <taxon>Eleutherozoa</taxon>
        <taxon>Asterozoa</taxon>
        <taxon>Asteroidea</taxon>
        <taxon>Valvatacea</taxon>
        <taxon>Valvatida</taxon>
        <taxon>Acanthasteridae</taxon>
        <taxon>Acanthaster</taxon>
    </lineage>
</organism>
<feature type="domain" description="Peptidase M13 C-terminal" evidence="8">
    <location>
        <begin position="587"/>
        <end position="789"/>
    </location>
</feature>
<evidence type="ECO:0000259" key="8">
    <source>
        <dbReference type="Pfam" id="PF01431"/>
    </source>
</evidence>
<dbReference type="RefSeq" id="XP_022090311.1">
    <property type="nucleotide sequence ID" value="XM_022234619.1"/>
</dbReference>
<gene>
    <name evidence="11" type="primary">LOC110979094</name>
</gene>
<dbReference type="Proteomes" id="UP000694845">
    <property type="component" value="Unplaced"/>
</dbReference>
<dbReference type="InterPro" id="IPR042089">
    <property type="entry name" value="Peptidase_M13_dom_2"/>
</dbReference>
<dbReference type="InterPro" id="IPR008753">
    <property type="entry name" value="Peptidase_M13_N"/>
</dbReference>
<dbReference type="CDD" id="cd08662">
    <property type="entry name" value="M13"/>
    <property type="match status" value="1"/>
</dbReference>
<keyword evidence="7" id="KW-0472">Membrane</keyword>
<dbReference type="Pfam" id="PF05649">
    <property type="entry name" value="Peptidase_M13_N"/>
    <property type="match status" value="1"/>
</dbReference>
<dbReference type="Gene3D" id="1.10.1380.10">
    <property type="entry name" value="Neutral endopeptidase , domain2"/>
    <property type="match status" value="1"/>
</dbReference>
<keyword evidence="4" id="KW-0378">Hydrolase</keyword>
<dbReference type="SUPFAM" id="SSF55486">
    <property type="entry name" value="Metalloproteases ('zincins'), catalytic domain"/>
    <property type="match status" value="1"/>
</dbReference>
<feature type="transmembrane region" description="Helical" evidence="7">
    <location>
        <begin position="50"/>
        <end position="72"/>
    </location>
</feature>
<dbReference type="InterPro" id="IPR018497">
    <property type="entry name" value="Peptidase_M13_C"/>
</dbReference>
<dbReference type="Gene3D" id="3.40.390.10">
    <property type="entry name" value="Collagenase (Catalytic Domain)"/>
    <property type="match status" value="1"/>
</dbReference>
<evidence type="ECO:0000256" key="2">
    <source>
        <dbReference type="ARBA" id="ARBA00022670"/>
    </source>
</evidence>
<keyword evidence="6" id="KW-0482">Metalloprotease</keyword>
<evidence type="ECO:0000256" key="6">
    <source>
        <dbReference type="ARBA" id="ARBA00023049"/>
    </source>
</evidence>
<dbReference type="AlphaFoldDB" id="A0A8B7YF84"/>
<dbReference type="KEGG" id="aplc:110979094"/>
<keyword evidence="7" id="KW-0812">Transmembrane</keyword>
<reference evidence="11" key="1">
    <citation type="submission" date="2025-08" db="UniProtKB">
        <authorList>
            <consortium name="RefSeq"/>
        </authorList>
    </citation>
    <scope>IDENTIFICATION</scope>
</reference>
<evidence type="ECO:0000313" key="11">
    <source>
        <dbReference type="RefSeq" id="XP_022090311.1"/>
    </source>
</evidence>
<sequence length="791" mass="90490">MSNSVGDVRRLNWFIHVHVQMDGVTQDSRTDPDAQLVVGVGVTSKTLCKILFTGILATATVALTVTTVVFVVQRNDIANELNELKDTPICITKQCYESAYVYLSSMDQSINPCDNFFEYACGGWTERYSVPEDRIGFSVIHLVNDDLVGKLKDLFEKNPSAGEPKSYHIVRNVYKSCKDMDTINKLGAKPLTDLLTSLGGWPVLGDNPVGGNWNQSAFDFEKLWADIRGKYDVEMIVATGTWPDPSNKDKYKLRAYTPRFEVPRTELENTDLQEGKSLIYEGGEPDDDGVKILLEERYSEKRQAYFQYLIDIAVALGANDTVAMHDMKDLIEFETTMANMTVLHPDEGWVETTLEEIGMDEIDWVHFYNRMLPASVEPGVTEDEAIVNYRPNYISNVTLWLKDQEERVKANYMIWRLVSRMVPFMNETFLAIRQKYLHSVKNTTTTTDRWKTCVSTANHQYRFISGRMYVDEHFPEDAKQKALEMIRNLQAAFKSMLETNDWLQDEDKPKAAEKADVMAFEIGYPEWIKDNAKLDEEYVGLTTEDDEYFQNNLKYLEWVSQAELALLREDVDTENSLWSTYGPAVVNAFYHREGNGMLFPAGILQPPFYHKDLPWYSNYGGIGSVIGHEITHGFDNDGRMFDKDGILRQWWTQESIDNFKEKAQCIIDQYSGFVMPENGRHLNGTKTQGENIADAGGLREAYKAYIDNIPKQPRLPGVDFTEEQMFFLSFSQLSCSVLKPEGVDYYIDFGVHSPRRYRVIGPLQNNEAFNAAFNCPAGSYMNPDVKCKVWY</sequence>